<dbReference type="AlphaFoldDB" id="A0A5B8FVF9"/>
<evidence type="ECO:0000313" key="1">
    <source>
        <dbReference type="EMBL" id="QDL90469.1"/>
    </source>
</evidence>
<proteinExistence type="predicted"/>
<dbReference type="RefSeq" id="WP_138577188.1">
    <property type="nucleotide sequence ID" value="NZ_CP040818.1"/>
</dbReference>
<protein>
    <submittedName>
        <fullName evidence="1">Uncharacterized protein</fullName>
    </submittedName>
</protein>
<keyword evidence="2" id="KW-1185">Reference proteome</keyword>
<name>A0A5B8FVF9_9RHOB</name>
<dbReference type="EMBL" id="CP040818">
    <property type="protein sequence ID" value="QDL90469.1"/>
    <property type="molecule type" value="Genomic_DNA"/>
</dbReference>
<reference evidence="1 2" key="1">
    <citation type="submission" date="2019-06" db="EMBL/GenBank/DDBJ databases">
        <title>Genome sequence of Rhodobacteraceae bacterium D4M1.</title>
        <authorList>
            <person name="Cao J."/>
        </authorList>
    </citation>
    <scope>NUCLEOTIDE SEQUENCE [LARGE SCALE GENOMIC DNA]</scope>
    <source>
        <strain evidence="1 2">D4M1</strain>
    </source>
</reference>
<dbReference type="Proteomes" id="UP000305888">
    <property type="component" value="Chromosome"/>
</dbReference>
<gene>
    <name evidence="1" type="ORF">FDP22_00865</name>
</gene>
<dbReference type="KEGG" id="ppru:FDP22_00865"/>
<accession>A0A5B8FVF9</accession>
<sequence length="83" mass="9446">MTRIAVYIFGEYRDNGPVAEFDSDIYPSVGDFIYLENVDGDSTRFEIIEREYLTLTGEGTTVGNADFNVFVKEQRARGSMNFD</sequence>
<organism evidence="1 2">
    <name type="scientific">Paroceanicella profunda</name>
    <dbReference type="NCBI Taxonomy" id="2579971"/>
    <lineage>
        <taxon>Bacteria</taxon>
        <taxon>Pseudomonadati</taxon>
        <taxon>Pseudomonadota</taxon>
        <taxon>Alphaproteobacteria</taxon>
        <taxon>Rhodobacterales</taxon>
        <taxon>Paracoccaceae</taxon>
        <taxon>Paroceanicella</taxon>
    </lineage>
</organism>
<evidence type="ECO:0000313" key="2">
    <source>
        <dbReference type="Proteomes" id="UP000305888"/>
    </source>
</evidence>